<proteinExistence type="predicted"/>
<dbReference type="GO" id="GO:0016811">
    <property type="term" value="F:hydrolase activity, acting on carbon-nitrogen (but not peptide) bonds, in linear amides"/>
    <property type="evidence" value="ECO:0007669"/>
    <property type="project" value="TreeGrafter"/>
</dbReference>
<organism evidence="1 2">
    <name type="scientific">Kozakia baliensis</name>
    <dbReference type="NCBI Taxonomy" id="153496"/>
    <lineage>
        <taxon>Bacteria</taxon>
        <taxon>Pseudomonadati</taxon>
        <taxon>Pseudomonadota</taxon>
        <taxon>Alphaproteobacteria</taxon>
        <taxon>Acetobacterales</taxon>
        <taxon>Acetobacteraceae</taxon>
        <taxon>Kozakia</taxon>
    </lineage>
</organism>
<gene>
    <name evidence="1" type="ORF">A0U89_08645</name>
</gene>
<dbReference type="eggNOG" id="COG2120">
    <property type="taxonomic scope" value="Bacteria"/>
</dbReference>
<dbReference type="OrthoDB" id="9790023at2"/>
<reference evidence="1 2" key="1">
    <citation type="journal article" date="2016" name="Microb. Cell Fact.">
        <title>Dissection of exopolysaccharide biosynthesis in Kozakia baliensis.</title>
        <authorList>
            <person name="Brandt J.U."/>
            <person name="Jakob F."/>
            <person name="Behr J."/>
            <person name="Geissler A.J."/>
            <person name="Vogel R.F."/>
        </authorList>
    </citation>
    <scope>NUCLEOTIDE SEQUENCE [LARGE SCALE GENOMIC DNA]</scope>
    <source>
        <strain evidence="1 2">DSM 14400</strain>
    </source>
</reference>
<protein>
    <submittedName>
        <fullName evidence="1">LmbE family protein</fullName>
    </submittedName>
</protein>
<dbReference type="Pfam" id="PF02585">
    <property type="entry name" value="PIG-L"/>
    <property type="match status" value="1"/>
</dbReference>
<sequence>MISAATLHTAWENLPLADLNDIAPGRTLVLAPHPDDESLGCGGFIAESCARGILPIVVIATDGAASHPQSKNWPPERLVRQRRQEVQNALTKLGLPTENLFFLDLPDSHAPVSGPDFEKSVDTLIDLAKEHRCATFLTTSRHDPHCDHEAAWLMASEAAKRLSRTLLTYPVWSWTLPPETHLDDIMPSGWRLSIETHLSTKRAAITAHESQYGRLIDDDPSGFVLPENLLSRVVRPYEVFIAS</sequence>
<evidence type="ECO:0000313" key="2">
    <source>
        <dbReference type="Proteomes" id="UP000179145"/>
    </source>
</evidence>
<dbReference type="PANTHER" id="PTHR12993:SF29">
    <property type="entry name" value="BLR3841 PROTEIN"/>
    <property type="match status" value="1"/>
</dbReference>
<dbReference type="InterPro" id="IPR024078">
    <property type="entry name" value="LmbE-like_dom_sf"/>
</dbReference>
<name>A0A1D8UU81_9PROT</name>
<dbReference type="PANTHER" id="PTHR12993">
    <property type="entry name" value="N-ACETYLGLUCOSAMINYL-PHOSPHATIDYLINOSITOL DE-N-ACETYLASE-RELATED"/>
    <property type="match status" value="1"/>
</dbReference>
<dbReference type="Proteomes" id="UP000179145">
    <property type="component" value="Chromosome"/>
</dbReference>
<evidence type="ECO:0000313" key="1">
    <source>
        <dbReference type="EMBL" id="AOX17200.1"/>
    </source>
</evidence>
<dbReference type="KEGG" id="kba:A0U89_08645"/>
<dbReference type="AlphaFoldDB" id="A0A1D8UU81"/>
<accession>A0A1D8UU81</accession>
<dbReference type="InterPro" id="IPR003737">
    <property type="entry name" value="GlcNAc_PI_deacetylase-related"/>
</dbReference>
<keyword evidence="2" id="KW-1185">Reference proteome</keyword>
<dbReference type="SUPFAM" id="SSF102588">
    <property type="entry name" value="LmbE-like"/>
    <property type="match status" value="1"/>
</dbReference>
<dbReference type="EMBL" id="CP014674">
    <property type="protein sequence ID" value="AOX17200.1"/>
    <property type="molecule type" value="Genomic_DNA"/>
</dbReference>
<dbReference type="Gene3D" id="3.40.50.10320">
    <property type="entry name" value="LmbE-like"/>
    <property type="match status" value="1"/>
</dbReference>
<dbReference type="RefSeq" id="WP_070402851.1">
    <property type="nucleotide sequence ID" value="NZ_BJVW01000006.1"/>
</dbReference>
<dbReference type="STRING" id="153496.A0U89_08645"/>